<dbReference type="Pfam" id="PF04471">
    <property type="entry name" value="Mrr_cat"/>
    <property type="match status" value="1"/>
</dbReference>
<dbReference type="SUPFAM" id="SSF52980">
    <property type="entry name" value="Restriction endonuclease-like"/>
    <property type="match status" value="1"/>
</dbReference>
<feature type="region of interest" description="Disordered" evidence="1">
    <location>
        <begin position="1"/>
        <end position="20"/>
    </location>
</feature>
<evidence type="ECO:0000256" key="1">
    <source>
        <dbReference type="SAM" id="MobiDB-lite"/>
    </source>
</evidence>
<gene>
    <name evidence="3" type="ORF">TBK1r_42210</name>
</gene>
<dbReference type="Proteomes" id="UP000318081">
    <property type="component" value="Chromosome"/>
</dbReference>
<feature type="compositionally biased region" description="Acidic residues" evidence="1">
    <location>
        <begin position="1"/>
        <end position="10"/>
    </location>
</feature>
<dbReference type="InterPro" id="IPR007560">
    <property type="entry name" value="Restrct_endonuc_IV_Mrr"/>
</dbReference>
<proteinExistence type="predicted"/>
<feature type="domain" description="Restriction endonuclease type IV Mrr" evidence="2">
    <location>
        <begin position="48"/>
        <end position="113"/>
    </location>
</feature>
<sequence>MSDDSSEGDQEPTRPRRQTIEQARLELKSLEPFGLPPWLEGETQLPFSKFSGDVFEILCFLLLKAENPGQKIVYYGKTKDQGRDIVRWHANGDVELIQCKRFSKNVDASQVKAELAKLVSNLFYKRLDGPFDRVTFYVVPDLTSGAQGLIDDQAKWQAAAEESLKSFLKKTPSGELVSFAKQWWPEITSEKAISLTLRIKAFPDLIDEFFTLRKVVDGSSEDVAKAVVDLLDEREERKTQESAEVCQIAKLTIDGIAPAFTAASRSLRQWPKTLSDGKWIPAEDQVSFAARSLNAFAITDTLLKLIAAAAIMGLSNMPKNG</sequence>
<protein>
    <recommendedName>
        <fullName evidence="2">Restriction endonuclease type IV Mrr domain-containing protein</fullName>
    </recommendedName>
</protein>
<evidence type="ECO:0000313" key="4">
    <source>
        <dbReference type="Proteomes" id="UP000318081"/>
    </source>
</evidence>
<dbReference type="InterPro" id="IPR011335">
    <property type="entry name" value="Restrct_endonuc-II-like"/>
</dbReference>
<dbReference type="EMBL" id="CP036432">
    <property type="protein sequence ID" value="QDV85242.1"/>
    <property type="molecule type" value="Genomic_DNA"/>
</dbReference>
<accession>A0ABX5XU35</accession>
<evidence type="ECO:0000259" key="2">
    <source>
        <dbReference type="Pfam" id="PF04471"/>
    </source>
</evidence>
<keyword evidence="4" id="KW-1185">Reference proteome</keyword>
<organism evidence="3 4">
    <name type="scientific">Stieleria magnilauensis</name>
    <dbReference type="NCBI Taxonomy" id="2527963"/>
    <lineage>
        <taxon>Bacteria</taxon>
        <taxon>Pseudomonadati</taxon>
        <taxon>Planctomycetota</taxon>
        <taxon>Planctomycetia</taxon>
        <taxon>Pirellulales</taxon>
        <taxon>Pirellulaceae</taxon>
        <taxon>Stieleria</taxon>
    </lineage>
</organism>
<reference evidence="3 4" key="1">
    <citation type="submission" date="2019-02" db="EMBL/GenBank/DDBJ databases">
        <title>Deep-cultivation of Planctomycetes and their phenomic and genomic characterization uncovers novel biology.</title>
        <authorList>
            <person name="Wiegand S."/>
            <person name="Jogler M."/>
            <person name="Boedeker C."/>
            <person name="Pinto D."/>
            <person name="Vollmers J."/>
            <person name="Rivas-Marin E."/>
            <person name="Kohn T."/>
            <person name="Peeters S.H."/>
            <person name="Heuer A."/>
            <person name="Rast P."/>
            <person name="Oberbeckmann S."/>
            <person name="Bunk B."/>
            <person name="Jeske O."/>
            <person name="Meyerdierks A."/>
            <person name="Storesund J.E."/>
            <person name="Kallscheuer N."/>
            <person name="Luecker S."/>
            <person name="Lage O.M."/>
            <person name="Pohl T."/>
            <person name="Merkel B.J."/>
            <person name="Hornburger P."/>
            <person name="Mueller R.-W."/>
            <person name="Bruemmer F."/>
            <person name="Labrenz M."/>
            <person name="Spormann A.M."/>
            <person name="Op den Camp H."/>
            <person name="Overmann J."/>
            <person name="Amann R."/>
            <person name="Jetten M.S.M."/>
            <person name="Mascher T."/>
            <person name="Medema M.H."/>
            <person name="Devos D.P."/>
            <person name="Kaster A.-K."/>
            <person name="Ovreas L."/>
            <person name="Rohde M."/>
            <person name="Galperin M.Y."/>
            <person name="Jogler C."/>
        </authorList>
    </citation>
    <scope>NUCLEOTIDE SEQUENCE [LARGE SCALE GENOMIC DNA]</scope>
    <source>
        <strain evidence="3 4">TBK1r</strain>
    </source>
</reference>
<evidence type="ECO:0000313" key="3">
    <source>
        <dbReference type="EMBL" id="QDV85242.1"/>
    </source>
</evidence>
<name>A0ABX5XU35_9BACT</name>